<name>A0A0B2AFZ0_9MICC</name>
<dbReference type="EMBL" id="JTDL01000123">
    <property type="protein sequence ID" value="KHL02439.1"/>
    <property type="molecule type" value="Genomic_DNA"/>
</dbReference>
<dbReference type="PROSITE" id="PS50887">
    <property type="entry name" value="GGDEF"/>
    <property type="match status" value="1"/>
</dbReference>
<dbReference type="InterPro" id="IPR000160">
    <property type="entry name" value="GGDEF_dom"/>
</dbReference>
<evidence type="ECO:0000313" key="4">
    <source>
        <dbReference type="Proteomes" id="UP000030982"/>
    </source>
</evidence>
<evidence type="ECO:0000259" key="1">
    <source>
        <dbReference type="PROSITE" id="PS50883"/>
    </source>
</evidence>
<feature type="domain" description="GGDEF" evidence="2">
    <location>
        <begin position="172"/>
        <end position="309"/>
    </location>
</feature>
<dbReference type="AlphaFoldDB" id="A0A0B2AFZ0"/>
<accession>A0A0B2AFZ0</accession>
<dbReference type="SUPFAM" id="SSF141868">
    <property type="entry name" value="EAL domain-like"/>
    <property type="match status" value="1"/>
</dbReference>
<dbReference type="InterPro" id="IPR035919">
    <property type="entry name" value="EAL_sf"/>
</dbReference>
<dbReference type="InterPro" id="IPR001633">
    <property type="entry name" value="EAL_dom"/>
</dbReference>
<proteinExistence type="predicted"/>
<evidence type="ECO:0000313" key="3">
    <source>
        <dbReference type="EMBL" id="KHL02439.1"/>
    </source>
</evidence>
<dbReference type="PANTHER" id="PTHR44757:SF2">
    <property type="entry name" value="BIOFILM ARCHITECTURE MAINTENANCE PROTEIN MBAA"/>
    <property type="match status" value="1"/>
</dbReference>
<reference evidence="3 4" key="1">
    <citation type="submission" date="2014-09" db="EMBL/GenBank/DDBJ databases">
        <title>Genome sequence of Sinomonas sp. MUSC 117.</title>
        <authorList>
            <person name="Lee L.-H."/>
        </authorList>
    </citation>
    <scope>NUCLEOTIDE SEQUENCE [LARGE SCALE GENOMIC DNA]</scope>
    <source>
        <strain evidence="3 4">MUSC 117</strain>
    </source>
</reference>
<feature type="domain" description="EAL" evidence="1">
    <location>
        <begin position="318"/>
        <end position="571"/>
    </location>
</feature>
<dbReference type="SUPFAM" id="SSF55073">
    <property type="entry name" value="Nucleotide cyclase"/>
    <property type="match status" value="1"/>
</dbReference>
<dbReference type="Proteomes" id="UP000030982">
    <property type="component" value="Unassembled WGS sequence"/>
</dbReference>
<dbReference type="STRING" id="1338436.LK10_12645"/>
<dbReference type="PANTHER" id="PTHR44757">
    <property type="entry name" value="DIGUANYLATE CYCLASE DGCP"/>
    <property type="match status" value="1"/>
</dbReference>
<dbReference type="SMART" id="SM00052">
    <property type="entry name" value="EAL"/>
    <property type="match status" value="1"/>
</dbReference>
<protein>
    <recommendedName>
        <fullName evidence="5">Diguanylate cyclase</fullName>
    </recommendedName>
</protein>
<dbReference type="Gene3D" id="3.30.70.270">
    <property type="match status" value="1"/>
</dbReference>
<gene>
    <name evidence="3" type="ORF">LK10_12645</name>
</gene>
<dbReference type="NCBIfam" id="TIGR00254">
    <property type="entry name" value="GGDEF"/>
    <property type="match status" value="1"/>
</dbReference>
<keyword evidence="4" id="KW-1185">Reference proteome</keyword>
<dbReference type="InterPro" id="IPR029787">
    <property type="entry name" value="Nucleotide_cyclase"/>
</dbReference>
<dbReference type="CDD" id="cd01948">
    <property type="entry name" value="EAL"/>
    <property type="match status" value="1"/>
</dbReference>
<dbReference type="InterPro" id="IPR052155">
    <property type="entry name" value="Biofilm_reg_signaling"/>
</dbReference>
<dbReference type="PROSITE" id="PS50883">
    <property type="entry name" value="EAL"/>
    <property type="match status" value="1"/>
</dbReference>
<dbReference type="Gene3D" id="3.20.20.450">
    <property type="entry name" value="EAL domain"/>
    <property type="match status" value="1"/>
</dbReference>
<comment type="caution">
    <text evidence="3">The sequence shown here is derived from an EMBL/GenBank/DDBJ whole genome shotgun (WGS) entry which is preliminary data.</text>
</comment>
<dbReference type="Pfam" id="PF00563">
    <property type="entry name" value="EAL"/>
    <property type="match status" value="1"/>
</dbReference>
<dbReference type="Pfam" id="PF00990">
    <property type="entry name" value="GGDEF"/>
    <property type="match status" value="1"/>
</dbReference>
<evidence type="ECO:0008006" key="5">
    <source>
        <dbReference type="Google" id="ProtNLM"/>
    </source>
</evidence>
<organism evidence="3 4">
    <name type="scientific">Sinomonas humi</name>
    <dbReference type="NCBI Taxonomy" id="1338436"/>
    <lineage>
        <taxon>Bacteria</taxon>
        <taxon>Bacillati</taxon>
        <taxon>Actinomycetota</taxon>
        <taxon>Actinomycetes</taxon>
        <taxon>Micrococcales</taxon>
        <taxon>Micrococcaceae</taxon>
        <taxon>Sinomonas</taxon>
    </lineage>
</organism>
<dbReference type="CDD" id="cd01949">
    <property type="entry name" value="GGDEF"/>
    <property type="match status" value="1"/>
</dbReference>
<evidence type="ECO:0000259" key="2">
    <source>
        <dbReference type="PROSITE" id="PS50887"/>
    </source>
</evidence>
<dbReference type="InterPro" id="IPR043128">
    <property type="entry name" value="Rev_trsase/Diguanyl_cyclase"/>
</dbReference>
<dbReference type="SMART" id="SM00267">
    <property type="entry name" value="GGDEF"/>
    <property type="match status" value="1"/>
</dbReference>
<sequence length="580" mass="62627">MVKMGPPVESVGELGVAIPVVPADAPVNVVDELFRHDRNLRAVAVARREGPWGILTRGQVEYQLSGRLGYGRALHARSTAARLVPEYQLVVAGDIGLEEAADLALARPEPVRYDDFLLLGEGGPRAVAVSRVFEELSARLRHAAWHDALTGLPNRRWLSEQGTSFLASSDPERTAILYIDLDNFKTVNDTHGHDVGNEVLVQFSRRLQASLRTSDVAVRLGGDEFIALLADISELDAQRVGQRVLDAILEPLPYGEYSLQLSATIGLVMGKEVEGDDALGPLDALLRHADGAMLAGKQHGKQRVQRLDRRESDPFARLAQIRRRLAEAIEEDAFDFSFEPVLELTSNSCSDLQARLSWDTPELGLLRADEFMPVADRSGEGQAIGRGAVDRVCAQARMLRDEGRPSRIALDVSPAWLSTGKLAEDVLAALAKHELPGAALQLDFSGRIGLVDPEQASGQLKRLRRAGVEIALDHYGSEQATVALLRSLPFSVLNVAPSLAARVDVDPTDAVILGGVVSMGHALGIAVSAPGIERPGQLEVLRELGCDRAQGPLITESLRVSFAARSEMVCFADEGAPNVS</sequence>